<comment type="caution">
    <text evidence="2">The sequence shown here is derived from an EMBL/GenBank/DDBJ whole genome shotgun (WGS) entry which is preliminary data.</text>
</comment>
<protein>
    <submittedName>
        <fullName evidence="2">Uncharacterized protein</fullName>
    </submittedName>
</protein>
<sequence length="147" mass="16824">MKESEEQVEVLVHQREVSEQANKKETVVNLFLLYEKNKLFKAKGLAVFLIVINLIIVATLDLPAWSLIISFFILSLIMLKDQILTIRVSKGYFGTSAYEAVQLLKFIRENSDKFDSDDNDGSPRRILNPKGTTKKSDNLFDKGWQNV</sequence>
<dbReference type="Proteomes" id="UP000543252">
    <property type="component" value="Unassembled WGS sequence"/>
</dbReference>
<evidence type="ECO:0000313" key="2">
    <source>
        <dbReference type="EMBL" id="EFB3618690.1"/>
    </source>
</evidence>
<evidence type="ECO:0000313" key="3">
    <source>
        <dbReference type="Proteomes" id="UP000543252"/>
    </source>
</evidence>
<organism evidence="2 3">
    <name type="scientific">Escherichia coli</name>
    <dbReference type="NCBI Taxonomy" id="562"/>
    <lineage>
        <taxon>Bacteria</taxon>
        <taxon>Pseudomonadati</taxon>
        <taxon>Pseudomonadota</taxon>
        <taxon>Gammaproteobacteria</taxon>
        <taxon>Enterobacterales</taxon>
        <taxon>Enterobacteriaceae</taxon>
        <taxon>Escherichia</taxon>
    </lineage>
</organism>
<reference evidence="2 3" key="1">
    <citation type="submission" date="2019-07" db="EMBL/GenBank/DDBJ databases">
        <authorList>
            <consortium name="GenomeTrakr network: Whole genome sequencing for foodborne pathogen traceback"/>
        </authorList>
    </citation>
    <scope>NUCLEOTIDE SEQUENCE [LARGE SCALE GENOMIC DNA]</scope>
    <source>
        <strain evidence="2 3">PSU-1859</strain>
    </source>
</reference>
<gene>
    <name evidence="2" type="ORF">FPS11_28100</name>
</gene>
<dbReference type="AlphaFoldDB" id="A0A8S7ELC4"/>
<accession>A0A8S7ELC4</accession>
<dbReference type="EMBL" id="AASFMQ010000087">
    <property type="protein sequence ID" value="EFB3618690.1"/>
    <property type="molecule type" value="Genomic_DNA"/>
</dbReference>
<feature type="region of interest" description="Disordered" evidence="1">
    <location>
        <begin position="113"/>
        <end position="147"/>
    </location>
</feature>
<name>A0A8S7ELC4_ECOLX</name>
<proteinExistence type="predicted"/>
<evidence type="ECO:0000256" key="1">
    <source>
        <dbReference type="SAM" id="MobiDB-lite"/>
    </source>
</evidence>